<proteinExistence type="predicted"/>
<organism evidence="1">
    <name type="scientific">viral metagenome</name>
    <dbReference type="NCBI Taxonomy" id="1070528"/>
    <lineage>
        <taxon>unclassified sequences</taxon>
        <taxon>metagenomes</taxon>
        <taxon>organismal metagenomes</taxon>
    </lineage>
</organism>
<accession>A0A6C0AW96</accession>
<protein>
    <submittedName>
        <fullName evidence="1">Uncharacterized protein</fullName>
    </submittedName>
</protein>
<reference evidence="1" key="1">
    <citation type="journal article" date="2020" name="Nature">
        <title>Giant virus diversity and host interactions through global metagenomics.</title>
        <authorList>
            <person name="Schulz F."/>
            <person name="Roux S."/>
            <person name="Paez-Espino D."/>
            <person name="Jungbluth S."/>
            <person name="Walsh D.A."/>
            <person name="Denef V.J."/>
            <person name="McMahon K.D."/>
            <person name="Konstantinidis K.T."/>
            <person name="Eloe-Fadrosh E.A."/>
            <person name="Kyrpides N.C."/>
            <person name="Woyke T."/>
        </authorList>
    </citation>
    <scope>NUCLEOTIDE SEQUENCE</scope>
    <source>
        <strain evidence="1">GVMAG-S-ERX555965-48</strain>
    </source>
</reference>
<name>A0A6C0AW96_9ZZZZ</name>
<dbReference type="AlphaFoldDB" id="A0A6C0AW96"/>
<sequence length="72" mass="8303">MKTCKIHKRYDKETALSPCRFVCKICKLKNIHGFTNPNHVSNPFGYLYLAPMVCTKCANESNLCMWCNISEN</sequence>
<evidence type="ECO:0000313" key="1">
    <source>
        <dbReference type="EMBL" id="QHS84094.1"/>
    </source>
</evidence>
<dbReference type="EMBL" id="MN738772">
    <property type="protein sequence ID" value="QHS84094.1"/>
    <property type="molecule type" value="Genomic_DNA"/>
</dbReference>